<dbReference type="Pfam" id="PF13377">
    <property type="entry name" value="Peripla_BP_3"/>
    <property type="match status" value="1"/>
</dbReference>
<dbReference type="SMART" id="SM00354">
    <property type="entry name" value="HTH_LACI"/>
    <property type="match status" value="1"/>
</dbReference>
<dbReference type="InterPro" id="IPR028082">
    <property type="entry name" value="Peripla_BP_I"/>
</dbReference>
<keyword evidence="3" id="KW-0238">DNA-binding</keyword>
<sequence>MREKVLKAAAELGYRPNALARAMNSGKSRLIALLVAYLDNQFYPIVLEQLSRKLQRHGYHVLLFMTEPGKQDEVVEQIMQYQVEGIVMVSATLSSSLARECARTGVPVVLFNRYVSSSPASSVTSDNVEGGRQIAHFLVDGGHRRIAFIAGAEDSSTNRDREAGFNKGMAERGVPVFARAVGAYTFEGAAEATRALFRGSERPDAIFVANDHMAFSVMDVIRDELNLRIPDDVSIVAYDDVPESSWKGYKLTTVAQPGEAMIDATIEILLAQINEEVVRRRSVVLPSRLVVRASAKLPVTSAPD</sequence>
<dbReference type="Proteomes" id="UP001156702">
    <property type="component" value="Unassembled WGS sequence"/>
</dbReference>
<evidence type="ECO:0000313" key="7">
    <source>
        <dbReference type="Proteomes" id="UP001156702"/>
    </source>
</evidence>
<comment type="caution">
    <text evidence="6">The sequence shown here is derived from an EMBL/GenBank/DDBJ whole genome shotgun (WGS) entry which is preliminary data.</text>
</comment>
<organism evidence="6 7">
    <name type="scientific">Shinella yambaruensis</name>
    <dbReference type="NCBI Taxonomy" id="415996"/>
    <lineage>
        <taxon>Bacteria</taxon>
        <taxon>Pseudomonadati</taxon>
        <taxon>Pseudomonadota</taxon>
        <taxon>Alphaproteobacteria</taxon>
        <taxon>Hyphomicrobiales</taxon>
        <taxon>Rhizobiaceae</taxon>
        <taxon>Shinella</taxon>
    </lineage>
</organism>
<evidence type="ECO:0000259" key="5">
    <source>
        <dbReference type="PROSITE" id="PS50932"/>
    </source>
</evidence>
<dbReference type="CDD" id="cd06278">
    <property type="entry name" value="PBP1_LacI-like"/>
    <property type="match status" value="1"/>
</dbReference>
<evidence type="ECO:0000256" key="4">
    <source>
        <dbReference type="ARBA" id="ARBA00023163"/>
    </source>
</evidence>
<keyword evidence="2" id="KW-0805">Transcription regulation</keyword>
<evidence type="ECO:0000256" key="3">
    <source>
        <dbReference type="ARBA" id="ARBA00023125"/>
    </source>
</evidence>
<proteinExistence type="predicted"/>
<dbReference type="PANTHER" id="PTHR30146:SF95">
    <property type="entry name" value="RIBOSE OPERON REPRESSOR"/>
    <property type="match status" value="1"/>
</dbReference>
<name>A0ABQ5ZJB5_9HYPH</name>
<dbReference type="InterPro" id="IPR010982">
    <property type="entry name" value="Lambda_DNA-bd_dom_sf"/>
</dbReference>
<accession>A0ABQ5ZJB5</accession>
<keyword evidence="4" id="KW-0804">Transcription</keyword>
<dbReference type="InterPro" id="IPR000843">
    <property type="entry name" value="HTH_LacI"/>
</dbReference>
<dbReference type="PROSITE" id="PS50932">
    <property type="entry name" value="HTH_LACI_2"/>
    <property type="match status" value="1"/>
</dbReference>
<keyword evidence="7" id="KW-1185">Reference proteome</keyword>
<protein>
    <submittedName>
        <fullName evidence="6">LacI family transcriptional regulator</fullName>
    </submittedName>
</protein>
<evidence type="ECO:0000256" key="2">
    <source>
        <dbReference type="ARBA" id="ARBA00023015"/>
    </source>
</evidence>
<gene>
    <name evidence="6" type="ORF">GCM10007923_29310</name>
</gene>
<dbReference type="SUPFAM" id="SSF53822">
    <property type="entry name" value="Periplasmic binding protein-like I"/>
    <property type="match status" value="1"/>
</dbReference>
<dbReference type="InterPro" id="IPR046335">
    <property type="entry name" value="LacI/GalR-like_sensor"/>
</dbReference>
<dbReference type="Gene3D" id="1.10.260.40">
    <property type="entry name" value="lambda repressor-like DNA-binding domains"/>
    <property type="match status" value="1"/>
</dbReference>
<evidence type="ECO:0000256" key="1">
    <source>
        <dbReference type="ARBA" id="ARBA00022491"/>
    </source>
</evidence>
<dbReference type="CDD" id="cd01392">
    <property type="entry name" value="HTH_LacI"/>
    <property type="match status" value="1"/>
</dbReference>
<keyword evidence="1" id="KW-0678">Repressor</keyword>
<feature type="domain" description="HTH lacI-type" evidence="5">
    <location>
        <begin position="1"/>
        <end position="25"/>
    </location>
</feature>
<reference evidence="7" key="1">
    <citation type="journal article" date="2019" name="Int. J. Syst. Evol. Microbiol.">
        <title>The Global Catalogue of Microorganisms (GCM) 10K type strain sequencing project: providing services to taxonomists for standard genome sequencing and annotation.</title>
        <authorList>
            <consortium name="The Broad Institute Genomics Platform"/>
            <consortium name="The Broad Institute Genome Sequencing Center for Infectious Disease"/>
            <person name="Wu L."/>
            <person name="Ma J."/>
        </authorList>
    </citation>
    <scope>NUCLEOTIDE SEQUENCE [LARGE SCALE GENOMIC DNA]</scope>
    <source>
        <strain evidence="7">NBRC 102122</strain>
    </source>
</reference>
<dbReference type="PANTHER" id="PTHR30146">
    <property type="entry name" value="LACI-RELATED TRANSCRIPTIONAL REPRESSOR"/>
    <property type="match status" value="1"/>
</dbReference>
<evidence type="ECO:0000313" key="6">
    <source>
        <dbReference type="EMBL" id="GLR51721.1"/>
    </source>
</evidence>
<dbReference type="EMBL" id="BSOP01000020">
    <property type="protein sequence ID" value="GLR51721.1"/>
    <property type="molecule type" value="Genomic_DNA"/>
</dbReference>
<dbReference type="Gene3D" id="3.40.50.2300">
    <property type="match status" value="2"/>
</dbReference>